<reference evidence="5 6" key="1">
    <citation type="submission" date="2016-07" db="EMBL/GenBank/DDBJ databases">
        <title>Pervasive Adenine N6-methylation of Active Genes in Fungi.</title>
        <authorList>
            <consortium name="DOE Joint Genome Institute"/>
            <person name="Mondo S.J."/>
            <person name="Dannebaum R.O."/>
            <person name="Kuo R.C."/>
            <person name="Labutti K."/>
            <person name="Haridas S."/>
            <person name="Kuo A."/>
            <person name="Salamov A."/>
            <person name="Ahrendt S.R."/>
            <person name="Lipzen A."/>
            <person name="Sullivan W."/>
            <person name="Andreopoulos W.B."/>
            <person name="Clum A."/>
            <person name="Lindquist E."/>
            <person name="Daum C."/>
            <person name="Ramamoorthy G.K."/>
            <person name="Gryganskyi A."/>
            <person name="Culley D."/>
            <person name="Magnuson J.K."/>
            <person name="James T.Y."/>
            <person name="O'Malley M.A."/>
            <person name="Stajich J.E."/>
            <person name="Spatafora J.W."/>
            <person name="Visel A."/>
            <person name="Grigoriev I.V."/>
        </authorList>
    </citation>
    <scope>NUCLEOTIDE SEQUENCE [LARGE SCALE GENOMIC DNA]</scope>
    <source>
        <strain evidence="5 6">JEL800</strain>
    </source>
</reference>
<comment type="similarity">
    <text evidence="1 4">Belongs to the eIF-2B alpha/beta/delta subunits family.</text>
</comment>
<evidence type="ECO:0000256" key="1">
    <source>
        <dbReference type="ARBA" id="ARBA00007251"/>
    </source>
</evidence>
<sequence length="148" mass="16454">MTLLERAVKLNKRYSVIVTESRPSQNGQKSVDALMRLGVPVKLIPDSAVGFVMEKVDMVLVGAEAVVENGGLINQMGTYQIALVAKAANRPFYAVTETHKFVRMFPLSQSDVELPEHKINKKTRLVLQTTPSCLPIMWTTPLLTLFLL</sequence>
<gene>
    <name evidence="5" type="ORF">BCR33DRAFT_763620</name>
</gene>
<keyword evidence="6" id="KW-1185">Reference proteome</keyword>
<evidence type="ECO:0000313" key="5">
    <source>
        <dbReference type="EMBL" id="ORY48452.1"/>
    </source>
</evidence>
<keyword evidence="3" id="KW-0648">Protein biosynthesis</keyword>
<dbReference type="EMBL" id="MCGO01000011">
    <property type="protein sequence ID" value="ORY48452.1"/>
    <property type="molecule type" value="Genomic_DNA"/>
</dbReference>
<dbReference type="Gene3D" id="3.40.50.10470">
    <property type="entry name" value="Translation initiation factor eif-2b, domain 2"/>
    <property type="match status" value="1"/>
</dbReference>
<evidence type="ECO:0000256" key="4">
    <source>
        <dbReference type="RuleBase" id="RU003814"/>
    </source>
</evidence>
<dbReference type="GO" id="GO:0003743">
    <property type="term" value="F:translation initiation factor activity"/>
    <property type="evidence" value="ECO:0007669"/>
    <property type="project" value="UniProtKB-KW"/>
</dbReference>
<keyword evidence="2" id="KW-0396">Initiation factor</keyword>
<dbReference type="AlphaFoldDB" id="A0A1Y2CN64"/>
<dbReference type="GO" id="GO:0005851">
    <property type="term" value="C:eukaryotic translation initiation factor 2B complex"/>
    <property type="evidence" value="ECO:0007669"/>
    <property type="project" value="TreeGrafter"/>
</dbReference>
<evidence type="ECO:0000313" key="6">
    <source>
        <dbReference type="Proteomes" id="UP000193642"/>
    </source>
</evidence>
<dbReference type="OrthoDB" id="10249309at2759"/>
<protein>
    <submittedName>
        <fullName evidence="5">IF-2B-domain-containing protein</fullName>
    </submittedName>
</protein>
<proteinExistence type="inferred from homology"/>
<dbReference type="InterPro" id="IPR000649">
    <property type="entry name" value="IF-2B-related"/>
</dbReference>
<accession>A0A1Y2CN64</accession>
<comment type="caution">
    <text evidence="5">The sequence shown here is derived from an EMBL/GenBank/DDBJ whole genome shotgun (WGS) entry which is preliminary data.</text>
</comment>
<dbReference type="InterPro" id="IPR051501">
    <property type="entry name" value="eIF2B_alpha/beta/delta"/>
</dbReference>
<dbReference type="InterPro" id="IPR042529">
    <property type="entry name" value="IF_2B-like_C"/>
</dbReference>
<dbReference type="Pfam" id="PF01008">
    <property type="entry name" value="IF-2B"/>
    <property type="match status" value="1"/>
</dbReference>
<dbReference type="SUPFAM" id="SSF100950">
    <property type="entry name" value="NagB/RpiA/CoA transferase-like"/>
    <property type="match status" value="1"/>
</dbReference>
<dbReference type="InterPro" id="IPR037171">
    <property type="entry name" value="NagB/RpiA_transferase-like"/>
</dbReference>
<evidence type="ECO:0000256" key="2">
    <source>
        <dbReference type="ARBA" id="ARBA00022540"/>
    </source>
</evidence>
<dbReference type="STRING" id="329046.A0A1Y2CN64"/>
<dbReference type="PANTHER" id="PTHR45860">
    <property type="entry name" value="TRANSLATION INITIATION FACTOR EIF-2B SUBUNIT ALPHA"/>
    <property type="match status" value="1"/>
</dbReference>
<name>A0A1Y2CN64_9FUNG</name>
<evidence type="ECO:0000256" key="3">
    <source>
        <dbReference type="ARBA" id="ARBA00022917"/>
    </source>
</evidence>
<organism evidence="5 6">
    <name type="scientific">Rhizoclosmatium globosum</name>
    <dbReference type="NCBI Taxonomy" id="329046"/>
    <lineage>
        <taxon>Eukaryota</taxon>
        <taxon>Fungi</taxon>
        <taxon>Fungi incertae sedis</taxon>
        <taxon>Chytridiomycota</taxon>
        <taxon>Chytridiomycota incertae sedis</taxon>
        <taxon>Chytridiomycetes</taxon>
        <taxon>Chytridiales</taxon>
        <taxon>Chytriomycetaceae</taxon>
        <taxon>Rhizoclosmatium</taxon>
    </lineage>
</organism>
<dbReference type="PANTHER" id="PTHR45860:SF1">
    <property type="entry name" value="TRANSLATION INITIATION FACTOR EIF-2B SUBUNIT ALPHA"/>
    <property type="match status" value="1"/>
</dbReference>
<dbReference type="Proteomes" id="UP000193642">
    <property type="component" value="Unassembled WGS sequence"/>
</dbReference>
<dbReference type="GO" id="GO:0005085">
    <property type="term" value="F:guanyl-nucleotide exchange factor activity"/>
    <property type="evidence" value="ECO:0007669"/>
    <property type="project" value="TreeGrafter"/>
</dbReference>